<dbReference type="EMBL" id="MCGT01000049">
    <property type="protein sequence ID" value="ORX44290.1"/>
    <property type="molecule type" value="Genomic_DNA"/>
</dbReference>
<protein>
    <submittedName>
        <fullName evidence="2">Uncharacterized protein</fullName>
    </submittedName>
</protein>
<evidence type="ECO:0000313" key="2">
    <source>
        <dbReference type="EMBL" id="ORX44290.1"/>
    </source>
</evidence>
<name>A0A1X2G442_9FUNG</name>
<evidence type="ECO:0000313" key="3">
    <source>
        <dbReference type="Proteomes" id="UP000242146"/>
    </source>
</evidence>
<accession>A0A1X2G442</accession>
<comment type="caution">
    <text evidence="2">The sequence shown here is derived from an EMBL/GenBank/DDBJ whole genome shotgun (WGS) entry which is preliminary data.</text>
</comment>
<evidence type="ECO:0000256" key="1">
    <source>
        <dbReference type="SAM" id="MobiDB-lite"/>
    </source>
</evidence>
<reference evidence="2 3" key="1">
    <citation type="submission" date="2016-07" db="EMBL/GenBank/DDBJ databases">
        <title>Pervasive Adenine N6-methylation of Active Genes in Fungi.</title>
        <authorList>
            <consortium name="DOE Joint Genome Institute"/>
            <person name="Mondo S.J."/>
            <person name="Dannebaum R.O."/>
            <person name="Kuo R.C."/>
            <person name="Labutti K."/>
            <person name="Haridas S."/>
            <person name="Kuo A."/>
            <person name="Salamov A."/>
            <person name="Ahrendt S.R."/>
            <person name="Lipzen A."/>
            <person name="Sullivan W."/>
            <person name="Andreopoulos W.B."/>
            <person name="Clum A."/>
            <person name="Lindquist E."/>
            <person name="Daum C."/>
            <person name="Ramamoorthy G.K."/>
            <person name="Gryganskyi A."/>
            <person name="Culley D."/>
            <person name="Magnuson J.K."/>
            <person name="James T.Y."/>
            <person name="O'Malley M.A."/>
            <person name="Stajich J.E."/>
            <person name="Spatafora J.W."/>
            <person name="Visel A."/>
            <person name="Grigoriev I.V."/>
        </authorList>
    </citation>
    <scope>NUCLEOTIDE SEQUENCE [LARGE SCALE GENOMIC DNA]</scope>
    <source>
        <strain evidence="2 3">NRRL 3301</strain>
    </source>
</reference>
<sequence>MTNLLEGIELYLDKCKKQDSIPSLLKFVSANKKLVIAETEYPASPCVWKDVKQFLVFKFKKALQLNKIDAKDSLLDINDIDWAALADEINEHYRKSLVKKAIDQTANQMLDEAIQKLKDVIEDKEKNPFLVDKAQVPNYLMIRENIRKFKLKASKEESMDLVTHGILDFANVKASKETGTVQCLGDDLKLVLSRVKELTAMDESATYLEATPNQAKAFITKTVRGKSSVSEIKRAIDESKTLTEKGSWEHTVLKLATAYTKQLHGVSNDLERKQTEYNYIMSFLYPLLRRLLRGCPQLETMWGEASLAASQEMNNRKLDDHDRRSNGANIDMIVTHEPSSLEIAILEVSGSPAVPNYKHFLDDRQKLAINLKKMYKKILATYSNANPATLSRLSPIGIQVYQHKLYVYQMAMPSFGLFAFKTIATTNMPTKPARAANDLAHLVGTLWKLAVLLTALDGRLMECGADFDSDEEQTLTDISSADCSPVKKSRPKRRKLNEATLLEDE</sequence>
<dbReference type="OrthoDB" id="2443197at2759"/>
<organism evidence="2 3">
    <name type="scientific">Hesseltinella vesiculosa</name>
    <dbReference type="NCBI Taxonomy" id="101127"/>
    <lineage>
        <taxon>Eukaryota</taxon>
        <taxon>Fungi</taxon>
        <taxon>Fungi incertae sedis</taxon>
        <taxon>Mucoromycota</taxon>
        <taxon>Mucoromycotina</taxon>
        <taxon>Mucoromycetes</taxon>
        <taxon>Mucorales</taxon>
        <taxon>Cunninghamellaceae</taxon>
        <taxon>Hesseltinella</taxon>
    </lineage>
</organism>
<dbReference type="Proteomes" id="UP000242146">
    <property type="component" value="Unassembled WGS sequence"/>
</dbReference>
<keyword evidence="3" id="KW-1185">Reference proteome</keyword>
<feature type="region of interest" description="Disordered" evidence="1">
    <location>
        <begin position="481"/>
        <end position="505"/>
    </location>
</feature>
<proteinExistence type="predicted"/>
<gene>
    <name evidence="2" type="ORF">DM01DRAFT_1411378</name>
</gene>
<dbReference type="AlphaFoldDB" id="A0A1X2G442"/>